<protein>
    <submittedName>
        <fullName evidence="1">Uncharacterized protein</fullName>
    </submittedName>
</protein>
<proteinExistence type="predicted"/>
<comment type="caution">
    <text evidence="1">The sequence shown here is derived from an EMBL/GenBank/DDBJ whole genome shotgun (WGS) entry which is preliminary data.</text>
</comment>
<reference evidence="1 2" key="1">
    <citation type="submission" date="2019-02" db="EMBL/GenBank/DDBJ databases">
        <title>Pedobacter sp. RP-1-13 sp. nov., isolated from Arctic soil.</title>
        <authorList>
            <person name="Dahal R.H."/>
        </authorList>
    </citation>
    <scope>NUCLEOTIDE SEQUENCE [LARGE SCALE GENOMIC DNA]</scope>
    <source>
        <strain evidence="1 2">RP-1-13</strain>
    </source>
</reference>
<dbReference type="Proteomes" id="UP000292884">
    <property type="component" value="Unassembled WGS sequence"/>
</dbReference>
<dbReference type="EMBL" id="SJSK01000003">
    <property type="protein sequence ID" value="TCC90064.1"/>
    <property type="molecule type" value="Genomic_DNA"/>
</dbReference>
<evidence type="ECO:0000313" key="1">
    <source>
        <dbReference type="EMBL" id="TCC90064.1"/>
    </source>
</evidence>
<evidence type="ECO:0000313" key="2">
    <source>
        <dbReference type="Proteomes" id="UP000292884"/>
    </source>
</evidence>
<dbReference type="RefSeq" id="WP_131553467.1">
    <property type="nucleotide sequence ID" value="NZ_SJSK01000003.1"/>
</dbReference>
<gene>
    <name evidence="1" type="ORF">EZ428_12300</name>
</gene>
<accession>A0A4R0MVW6</accession>
<keyword evidence="2" id="KW-1185">Reference proteome</keyword>
<dbReference type="AlphaFoldDB" id="A0A4R0MVW6"/>
<dbReference type="OrthoDB" id="767966at2"/>
<name>A0A4R0MVW6_9SPHI</name>
<sequence>MKDLTFNSNETKFLDGIQEFFGTRTVINHLTFIDKWMELLLGGKPSKRWTKPADLYYFYERIEALFEVSYQLNKATEGYVSLAASATLDQAFLETEQYALTYFPYQLKEQHLLNPLKAIKAIFKKQDLQYYKQTLREWVAEGLNDNYATENADYIIPLYTNAKKLIAACWLFHERVVTKNSFKKPSYPNPLLNFALTEPRLFTEEEVKSPYLMIEEFFNFTNLSGYREELQDWFMSVINEDIAAKKPNDCLFIHNQYTQLVQAGYIIVAQKLPYVPKPDKHDGRTMGQWMLDKRDSDISEGEIMLGDEEPHVLSLAERAAPMEYCTEALSHDKVVKLRFGLQEWLDAGLSENSSIHGIGDEYAFSFYLTLQKLTEAFYLIITENAKTPVLPLTIASHEA</sequence>
<organism evidence="1 2">
    <name type="scientific">Pedobacter frigiditerrae</name>
    <dbReference type="NCBI Taxonomy" id="2530452"/>
    <lineage>
        <taxon>Bacteria</taxon>
        <taxon>Pseudomonadati</taxon>
        <taxon>Bacteroidota</taxon>
        <taxon>Sphingobacteriia</taxon>
        <taxon>Sphingobacteriales</taxon>
        <taxon>Sphingobacteriaceae</taxon>
        <taxon>Pedobacter</taxon>
    </lineage>
</organism>